<dbReference type="Proteomes" id="UP000250235">
    <property type="component" value="Unassembled WGS sequence"/>
</dbReference>
<dbReference type="Pfam" id="PF13976">
    <property type="entry name" value="gag_pre-integrs"/>
    <property type="match status" value="1"/>
</dbReference>
<keyword evidence="1" id="KW-0479">Metal-binding</keyword>
<dbReference type="OrthoDB" id="2596766at2759"/>
<organism evidence="3 4">
    <name type="scientific">Dorcoceras hygrometricum</name>
    <dbReference type="NCBI Taxonomy" id="472368"/>
    <lineage>
        <taxon>Eukaryota</taxon>
        <taxon>Viridiplantae</taxon>
        <taxon>Streptophyta</taxon>
        <taxon>Embryophyta</taxon>
        <taxon>Tracheophyta</taxon>
        <taxon>Spermatophyta</taxon>
        <taxon>Magnoliopsida</taxon>
        <taxon>eudicotyledons</taxon>
        <taxon>Gunneridae</taxon>
        <taxon>Pentapetalae</taxon>
        <taxon>asterids</taxon>
        <taxon>lamiids</taxon>
        <taxon>Lamiales</taxon>
        <taxon>Gesneriaceae</taxon>
        <taxon>Didymocarpoideae</taxon>
        <taxon>Trichosporeae</taxon>
        <taxon>Loxocarpinae</taxon>
        <taxon>Dorcoceras</taxon>
    </lineage>
</organism>
<evidence type="ECO:0000256" key="1">
    <source>
        <dbReference type="PROSITE-ProRule" id="PRU00047"/>
    </source>
</evidence>
<dbReference type="EMBL" id="KV007458">
    <property type="protein sequence ID" value="KZV31727.1"/>
    <property type="molecule type" value="Genomic_DNA"/>
</dbReference>
<dbReference type="Pfam" id="PF00098">
    <property type="entry name" value="zf-CCHC"/>
    <property type="match status" value="1"/>
</dbReference>
<proteinExistence type="predicted"/>
<accession>A0A2Z7BCH5</accession>
<evidence type="ECO:0000259" key="2">
    <source>
        <dbReference type="PROSITE" id="PS50158"/>
    </source>
</evidence>
<evidence type="ECO:0000313" key="3">
    <source>
        <dbReference type="EMBL" id="KZV31727.1"/>
    </source>
</evidence>
<gene>
    <name evidence="3" type="ORF">F511_00531</name>
</gene>
<keyword evidence="1" id="KW-0863">Zinc-finger</keyword>
<dbReference type="InterPro" id="IPR025724">
    <property type="entry name" value="GAG-pre-integrase_dom"/>
</dbReference>
<dbReference type="InterPro" id="IPR001878">
    <property type="entry name" value="Znf_CCHC"/>
</dbReference>
<dbReference type="SUPFAM" id="SSF57756">
    <property type="entry name" value="Retrovirus zinc finger-like domains"/>
    <property type="match status" value="1"/>
</dbReference>
<dbReference type="GO" id="GO:0008270">
    <property type="term" value="F:zinc ion binding"/>
    <property type="evidence" value="ECO:0007669"/>
    <property type="project" value="UniProtKB-KW"/>
</dbReference>
<dbReference type="Pfam" id="PF22936">
    <property type="entry name" value="Pol_BBD"/>
    <property type="match status" value="1"/>
</dbReference>
<dbReference type="GO" id="GO:0003676">
    <property type="term" value="F:nucleic acid binding"/>
    <property type="evidence" value="ECO:0007669"/>
    <property type="project" value="InterPro"/>
</dbReference>
<name>A0A2Z7BCH5_9LAMI</name>
<feature type="domain" description="CCHC-type" evidence="2">
    <location>
        <begin position="232"/>
        <end position="247"/>
    </location>
</feature>
<dbReference type="Gene3D" id="4.10.60.10">
    <property type="entry name" value="Zinc finger, CCHC-type"/>
    <property type="match status" value="1"/>
</dbReference>
<dbReference type="InterPro" id="IPR054722">
    <property type="entry name" value="PolX-like_BBD"/>
</dbReference>
<dbReference type="Pfam" id="PF14223">
    <property type="entry name" value="Retrotran_gag_2"/>
    <property type="match status" value="1"/>
</dbReference>
<dbReference type="SMART" id="SM00343">
    <property type="entry name" value="ZnF_C2HC"/>
    <property type="match status" value="1"/>
</dbReference>
<keyword evidence="1" id="KW-0862">Zinc</keyword>
<dbReference type="AlphaFoldDB" id="A0A2Z7BCH5"/>
<dbReference type="PANTHER" id="PTHR47592">
    <property type="entry name" value="PBF68 PROTEIN"/>
    <property type="match status" value="1"/>
</dbReference>
<dbReference type="InterPro" id="IPR036875">
    <property type="entry name" value="Znf_CCHC_sf"/>
</dbReference>
<protein>
    <recommendedName>
        <fullName evidence="2">CCHC-type domain-containing protein</fullName>
    </recommendedName>
</protein>
<evidence type="ECO:0000313" key="4">
    <source>
        <dbReference type="Proteomes" id="UP000250235"/>
    </source>
</evidence>
<keyword evidence="4" id="KW-1185">Reference proteome</keyword>
<reference evidence="3 4" key="1">
    <citation type="journal article" date="2015" name="Proc. Natl. Acad. Sci. U.S.A.">
        <title>The resurrection genome of Boea hygrometrica: A blueprint for survival of dehydration.</title>
        <authorList>
            <person name="Xiao L."/>
            <person name="Yang G."/>
            <person name="Zhang L."/>
            <person name="Yang X."/>
            <person name="Zhao S."/>
            <person name="Ji Z."/>
            <person name="Zhou Q."/>
            <person name="Hu M."/>
            <person name="Wang Y."/>
            <person name="Chen M."/>
            <person name="Xu Y."/>
            <person name="Jin H."/>
            <person name="Xiao X."/>
            <person name="Hu G."/>
            <person name="Bao F."/>
            <person name="Hu Y."/>
            <person name="Wan P."/>
            <person name="Li L."/>
            <person name="Deng X."/>
            <person name="Kuang T."/>
            <person name="Xiang C."/>
            <person name="Zhu J.K."/>
            <person name="Oliver M.J."/>
            <person name="He Y."/>
        </authorList>
    </citation>
    <scope>NUCLEOTIDE SEQUENCE [LARGE SCALE GENOMIC DNA]</scope>
    <source>
        <strain evidence="4">cv. XS01</strain>
    </source>
</reference>
<dbReference type="PANTHER" id="PTHR47592:SF27">
    <property type="entry name" value="OS08G0421700 PROTEIN"/>
    <property type="match status" value="1"/>
</dbReference>
<dbReference type="PROSITE" id="PS50158">
    <property type="entry name" value="ZF_CCHC"/>
    <property type="match status" value="1"/>
</dbReference>
<sequence>MAAKYEIEKFNGSNFMLWKLKIQAILTKERCLAAIGDRPRNVTDDEKWNEMNGAAISNIHLAVADGVLSSIAEIKSAKVVWDTLTKMYEVKSLLNKIFLERKLYTHRMAESSSMTDHINTLNTLFAQLTSMGHIIEEKERAELLLQSLPDSYDQLIINITNNILTDVLNFNDVLNAVLSEESRRKNKEDMLVSSKQAEALPMIRGRSTERDFSGSYRSGRSKSRSKKKNIYCYKCGGTGHFKKECTRSIVNSSQGNVASTSGGAEILFSEATIVAEGRQKFSDAWIMDSGATWHMTYRREWFDQYEPISGGFVFMGNDHALEIVGVGTIKIKMFDGTIRTIQEVRHVKGLTKNLLSLGQLDDVGCKTRIESGIMKIVKGALVVMKAEKVAANLYALLGETHNEAELAVASSGSGEELSVLWHIKLEHMSERGLKILSERKLLPRITKVTLPFCEHCVTSKEHRLKFGTSTAKSKSNLEGSVDIQKIHTEDNVAEWCRSSCGLAETQAAGNDKIERICGDMLDSQSNLQVGEMLTSGQTSI</sequence>